<gene>
    <name evidence="3" type="ORF">J120_03845</name>
</gene>
<accession>A0A0D2I1F0</accession>
<reference evidence="3 4" key="1">
    <citation type="journal article" date="2013" name="Proc. Natl. Acad. Sci. U.S.A.">
        <title>Candidate phylum TM6 genome recovered from a hospital sink biofilm provides genomic insights into this uncultivated phylum.</title>
        <authorList>
            <person name="McLean J.S."/>
            <person name="Lombardo M.J."/>
            <person name="Badger J.H."/>
            <person name="Edlund A."/>
            <person name="Novotny M."/>
            <person name="Yee-Greenbaum J."/>
            <person name="Vyahhi N."/>
            <person name="Hall A.P."/>
            <person name="Yang Y."/>
            <person name="Dupont C.L."/>
            <person name="Ziegler M.G."/>
            <person name="Chitsaz H."/>
            <person name="Allen A.E."/>
            <person name="Yooseph S."/>
            <person name="Tesler G."/>
            <person name="Pevzner P.A."/>
            <person name="Friedman R.M."/>
            <person name="Nealson K.H."/>
            <person name="Venter J.C."/>
            <person name="Lasken R.S."/>
        </authorList>
    </citation>
    <scope>NUCLEOTIDE SEQUENCE [LARGE SCALE GENOMIC DNA]</scope>
    <source>
        <strain evidence="3 4">TM6SC1</strain>
    </source>
</reference>
<protein>
    <recommendedName>
        <fullName evidence="2">Serine aminopeptidase S33 domain-containing protein</fullName>
    </recommendedName>
</protein>
<organism evidence="3 4">
    <name type="scientific">candidate division TM6 bacterium JCVI TM6SC1</name>
    <dbReference type="NCBI Taxonomy" id="1306947"/>
    <lineage>
        <taxon>Bacteria</taxon>
        <taxon>Candidatus Babelota</taxon>
        <taxon>Vermiphilus</taxon>
    </lineage>
</organism>
<dbReference type="AlphaFoldDB" id="A0A0D2I1F0"/>
<keyword evidence="4" id="KW-1185">Reference proteome</keyword>
<sequence>MKTKHVILLVAAAFGLLAIRQVTKYATTITASMPGKIASVPAGSYGKILEVLPHTQGGAYIEKVEIYSQKEKNSDEKLVRKGVLVRHPRAIATVLICHGFMCDKYDVAFLRHVFPSGLFNVMIFDFRGHGEEAQGQKCTLGRDEAYDVIAAGKFLHEHPDLKSIPVLAYAFSMGAVAAIKAQSKESGLFAGMVLDCPFDSTENMIKRGLENMKLSLFGYRFSCPGLSFLQQNAFHPYVQALVKTVLKSVAQLDERNIDVNICKVCTYKAIKKVEVPCFFIHCRNDEKVTIDAIKTVFQAAQGYKTLWLTNGRRHFDSYFYNPELYTERVTRFVEQVVHGTLLTNQHNSIVEDAPASATAGI</sequence>
<evidence type="ECO:0000259" key="2">
    <source>
        <dbReference type="Pfam" id="PF12146"/>
    </source>
</evidence>
<name>A0A0D2I1F0_9BACT</name>
<comment type="caution">
    <text evidence="3">The sequence shown here is derived from an EMBL/GenBank/DDBJ whole genome shotgun (WGS) entry which is preliminary data.</text>
</comment>
<dbReference type="PANTHER" id="PTHR43358:SF4">
    <property type="entry name" value="ALPHA_BETA HYDROLASE FOLD-1 DOMAIN-CONTAINING PROTEIN"/>
    <property type="match status" value="1"/>
</dbReference>
<dbReference type="Gene3D" id="3.40.50.1820">
    <property type="entry name" value="alpha/beta hydrolase"/>
    <property type="match status" value="1"/>
</dbReference>
<keyword evidence="1" id="KW-0732">Signal</keyword>
<dbReference type="InterPro" id="IPR052920">
    <property type="entry name" value="DNA-binding_regulatory"/>
</dbReference>
<feature type="signal peptide" evidence="1">
    <location>
        <begin position="1"/>
        <end position="20"/>
    </location>
</feature>
<evidence type="ECO:0000256" key="1">
    <source>
        <dbReference type="SAM" id="SignalP"/>
    </source>
</evidence>
<dbReference type="PANTHER" id="PTHR43358">
    <property type="entry name" value="ALPHA/BETA-HYDROLASE"/>
    <property type="match status" value="1"/>
</dbReference>
<dbReference type="Pfam" id="PF12146">
    <property type="entry name" value="Hydrolase_4"/>
    <property type="match status" value="1"/>
</dbReference>
<dbReference type="eggNOG" id="COG1073">
    <property type="taxonomic scope" value="Bacteria"/>
</dbReference>
<dbReference type="Proteomes" id="UP000032214">
    <property type="component" value="Unassembled WGS sequence"/>
</dbReference>
<dbReference type="InterPro" id="IPR029058">
    <property type="entry name" value="AB_hydrolase_fold"/>
</dbReference>
<evidence type="ECO:0000313" key="3">
    <source>
        <dbReference type="EMBL" id="KIX85050.1"/>
    </source>
</evidence>
<proteinExistence type="predicted"/>
<dbReference type="InterPro" id="IPR022742">
    <property type="entry name" value="Hydrolase_4"/>
</dbReference>
<feature type="chain" id="PRO_5002260146" description="Serine aminopeptidase S33 domain-containing protein" evidence="1">
    <location>
        <begin position="21"/>
        <end position="361"/>
    </location>
</feature>
<dbReference type="EMBL" id="ARQD01000003">
    <property type="protein sequence ID" value="KIX85050.1"/>
    <property type="molecule type" value="Genomic_DNA"/>
</dbReference>
<dbReference type="STRING" id="1306947.J120_03845"/>
<evidence type="ECO:0000313" key="4">
    <source>
        <dbReference type="Proteomes" id="UP000032214"/>
    </source>
</evidence>
<dbReference type="SUPFAM" id="SSF53474">
    <property type="entry name" value="alpha/beta-Hydrolases"/>
    <property type="match status" value="1"/>
</dbReference>
<feature type="domain" description="Serine aminopeptidase S33" evidence="2">
    <location>
        <begin position="91"/>
        <end position="204"/>
    </location>
</feature>